<protein>
    <submittedName>
        <fullName evidence="1">Uncharacterized protein</fullName>
    </submittedName>
</protein>
<accession>X1DPK1</accession>
<name>X1DPK1_9ZZZZ</name>
<reference evidence="1" key="1">
    <citation type="journal article" date="2014" name="Front. Microbiol.">
        <title>High frequency of phylogenetically diverse reductive dehalogenase-homologous genes in deep subseafloor sedimentary metagenomes.</title>
        <authorList>
            <person name="Kawai M."/>
            <person name="Futagami T."/>
            <person name="Toyoda A."/>
            <person name="Takaki Y."/>
            <person name="Nishi S."/>
            <person name="Hori S."/>
            <person name="Arai W."/>
            <person name="Tsubouchi T."/>
            <person name="Morono Y."/>
            <person name="Uchiyama I."/>
            <person name="Ito T."/>
            <person name="Fujiyama A."/>
            <person name="Inagaki F."/>
            <person name="Takami H."/>
        </authorList>
    </citation>
    <scope>NUCLEOTIDE SEQUENCE</scope>
    <source>
        <strain evidence="1">Expedition CK06-06</strain>
    </source>
</reference>
<evidence type="ECO:0000313" key="1">
    <source>
        <dbReference type="EMBL" id="GAG98356.1"/>
    </source>
</evidence>
<feature type="non-terminal residue" evidence="1">
    <location>
        <position position="1"/>
    </location>
</feature>
<proteinExistence type="predicted"/>
<comment type="caution">
    <text evidence="1">The sequence shown here is derived from an EMBL/GenBank/DDBJ whole genome shotgun (WGS) entry which is preliminary data.</text>
</comment>
<organism evidence="1">
    <name type="scientific">marine sediment metagenome</name>
    <dbReference type="NCBI Taxonomy" id="412755"/>
    <lineage>
        <taxon>unclassified sequences</taxon>
        <taxon>metagenomes</taxon>
        <taxon>ecological metagenomes</taxon>
    </lineage>
</organism>
<dbReference type="AlphaFoldDB" id="X1DPK1"/>
<gene>
    <name evidence="1" type="ORF">S01H4_47333</name>
</gene>
<dbReference type="EMBL" id="BART01026561">
    <property type="protein sequence ID" value="GAG98356.1"/>
    <property type="molecule type" value="Genomic_DNA"/>
</dbReference>
<sequence length="191" mass="21055">VAIIDRYRDDSEGSLFAMTATADCPPNRYAAFSFGSITDDWELLAINWATFWPLSAPGNWISHNLMIYTPDASYQPVETFDPVGLYMPGLNLDWSFTHGSVTGVAGYNSTLPTRFGFFPFQSYIKSPTSVLLGSPDFDSASGEKVFDPPIRVYRDVSLGVIVTEVIGSSTDVSVSIRYRIRPRTTDGPRTG</sequence>